<organism evidence="2 3">
    <name type="scientific">Acinetobacter marinus</name>
    <dbReference type="NCBI Taxonomy" id="281375"/>
    <lineage>
        <taxon>Bacteria</taxon>
        <taxon>Pseudomonadati</taxon>
        <taxon>Pseudomonadota</taxon>
        <taxon>Gammaproteobacteria</taxon>
        <taxon>Moraxellales</taxon>
        <taxon>Moraxellaceae</taxon>
        <taxon>Acinetobacter</taxon>
    </lineage>
</organism>
<dbReference type="Proteomes" id="UP000242317">
    <property type="component" value="Unassembled WGS sequence"/>
</dbReference>
<name>A0A1G6M4C0_9GAMM</name>
<gene>
    <name evidence="2" type="ORF">SAMN05421749_10661</name>
</gene>
<dbReference type="RefSeq" id="WP_092620410.1">
    <property type="nucleotide sequence ID" value="NZ_FMYK01000006.1"/>
</dbReference>
<protein>
    <submittedName>
        <fullName evidence="2">Beta-ketoacyl synthase, N-terminal domain</fullName>
    </submittedName>
</protein>
<dbReference type="AlphaFoldDB" id="A0A1G6M4C0"/>
<dbReference type="EMBL" id="FMYK01000006">
    <property type="protein sequence ID" value="SDC50349.1"/>
    <property type="molecule type" value="Genomic_DNA"/>
</dbReference>
<dbReference type="OrthoDB" id="9798676at2"/>
<accession>A0A1G6M4C0</accession>
<feature type="domain" description="Beta-ketoacyl synthase-like N-terminal" evidence="1">
    <location>
        <begin position="14"/>
        <end position="213"/>
    </location>
</feature>
<sequence>MLQCGIRAISFLQDSDELTAINEVPAMQRRRLSKLAKIALNSARQMQQQFGKIDYIVWSSCFGDEQNTLKILHEIANEGTASPTQFSTSVHNAIAGLYSILFQDDTVSTSISSPVSTCWQDAVAEAYSYLQANGKQRALIIYYEQPLPEVYIDQVADFEQGVAISALVERDDPNLQFEFHPTKPADAEQQFDHSIQALNFYHFWQSEQQTWHAGNGLWKKC</sequence>
<evidence type="ECO:0000313" key="3">
    <source>
        <dbReference type="Proteomes" id="UP000242317"/>
    </source>
</evidence>
<evidence type="ECO:0000313" key="2">
    <source>
        <dbReference type="EMBL" id="SDC50349.1"/>
    </source>
</evidence>
<reference evidence="3" key="1">
    <citation type="submission" date="2016-09" db="EMBL/GenBank/DDBJ databases">
        <authorList>
            <person name="Varghese N."/>
            <person name="Submissions S."/>
        </authorList>
    </citation>
    <scope>NUCLEOTIDE SEQUENCE [LARGE SCALE GENOMIC DNA]</scope>
    <source>
        <strain evidence="3">ANC 3699</strain>
    </source>
</reference>
<dbReference type="Pfam" id="PF13723">
    <property type="entry name" value="Ketoacyl-synt_2"/>
    <property type="match status" value="1"/>
</dbReference>
<proteinExistence type="predicted"/>
<dbReference type="InterPro" id="IPR014030">
    <property type="entry name" value="Ketoacyl_synth_N"/>
</dbReference>
<keyword evidence="3" id="KW-1185">Reference proteome</keyword>
<evidence type="ECO:0000259" key="1">
    <source>
        <dbReference type="Pfam" id="PF13723"/>
    </source>
</evidence>